<evidence type="ECO:0000256" key="10">
    <source>
        <dbReference type="ARBA" id="ARBA00022801"/>
    </source>
</evidence>
<dbReference type="EC" id="3.1.26.4" evidence="5"/>
<dbReference type="STRING" id="231916.A0A409VBH3"/>
<evidence type="ECO:0000256" key="11">
    <source>
        <dbReference type="ARBA" id="ARBA00022842"/>
    </source>
</evidence>
<dbReference type="GO" id="GO:0003676">
    <property type="term" value="F:nucleic acid binding"/>
    <property type="evidence" value="ECO:0007669"/>
    <property type="project" value="InterPro"/>
</dbReference>
<dbReference type="FunCoup" id="A0A409VBH3">
    <property type="interactions" value="52"/>
</dbReference>
<dbReference type="Pfam" id="PF00075">
    <property type="entry name" value="RNase_H"/>
    <property type="match status" value="1"/>
</dbReference>
<evidence type="ECO:0000256" key="4">
    <source>
        <dbReference type="ARBA" id="ARBA00005300"/>
    </source>
</evidence>
<evidence type="ECO:0000256" key="5">
    <source>
        <dbReference type="ARBA" id="ARBA00012180"/>
    </source>
</evidence>
<dbReference type="Pfam" id="PF01693">
    <property type="entry name" value="Cauli_VI"/>
    <property type="match status" value="1"/>
</dbReference>
<keyword evidence="10" id="KW-0378">Hydrolase</keyword>
<dbReference type="GO" id="GO:0043137">
    <property type="term" value="P:DNA replication, removal of RNA primer"/>
    <property type="evidence" value="ECO:0007669"/>
    <property type="project" value="TreeGrafter"/>
</dbReference>
<evidence type="ECO:0000256" key="9">
    <source>
        <dbReference type="ARBA" id="ARBA00022759"/>
    </source>
</evidence>
<feature type="region of interest" description="Disordered" evidence="12">
    <location>
        <begin position="304"/>
        <end position="354"/>
    </location>
</feature>
<accession>A0A409VBH3</accession>
<dbReference type="FunFam" id="3.40.970.10:FF:000002">
    <property type="entry name" value="Ribonuclease H"/>
    <property type="match status" value="1"/>
</dbReference>
<evidence type="ECO:0000256" key="2">
    <source>
        <dbReference type="ARBA" id="ARBA00001946"/>
    </source>
</evidence>
<dbReference type="InterPro" id="IPR036397">
    <property type="entry name" value="RNaseH_sf"/>
</dbReference>
<comment type="catalytic activity">
    <reaction evidence="1">
        <text>Endonucleolytic cleavage to 5'-phosphomonoester.</text>
        <dbReference type="EC" id="3.1.26.4"/>
    </reaction>
</comment>
<dbReference type="EMBL" id="NHYE01005668">
    <property type="protein sequence ID" value="PPQ64341.1"/>
    <property type="molecule type" value="Genomic_DNA"/>
</dbReference>
<evidence type="ECO:0000256" key="3">
    <source>
        <dbReference type="ARBA" id="ARBA00004065"/>
    </source>
</evidence>
<feature type="compositionally biased region" description="Low complexity" evidence="12">
    <location>
        <begin position="317"/>
        <end position="344"/>
    </location>
</feature>
<dbReference type="SUPFAM" id="SSF55658">
    <property type="entry name" value="L9 N-domain-like"/>
    <property type="match status" value="1"/>
</dbReference>
<reference evidence="14 15" key="1">
    <citation type="journal article" date="2018" name="Evol. Lett.">
        <title>Horizontal gene cluster transfer increased hallucinogenic mushroom diversity.</title>
        <authorList>
            <person name="Reynolds H.T."/>
            <person name="Vijayakumar V."/>
            <person name="Gluck-Thaler E."/>
            <person name="Korotkin H.B."/>
            <person name="Matheny P.B."/>
            <person name="Slot J.C."/>
        </authorList>
    </citation>
    <scope>NUCLEOTIDE SEQUENCE [LARGE SCALE GENOMIC DNA]</scope>
    <source>
        <strain evidence="14 15">SRW20</strain>
    </source>
</reference>
<dbReference type="InterPro" id="IPR012337">
    <property type="entry name" value="RNaseH-like_sf"/>
</dbReference>
<dbReference type="AlphaFoldDB" id="A0A409VBH3"/>
<dbReference type="Proteomes" id="UP000284706">
    <property type="component" value="Unassembled WGS sequence"/>
</dbReference>
<evidence type="ECO:0000256" key="1">
    <source>
        <dbReference type="ARBA" id="ARBA00000077"/>
    </source>
</evidence>
<evidence type="ECO:0000259" key="13">
    <source>
        <dbReference type="PROSITE" id="PS50879"/>
    </source>
</evidence>
<dbReference type="GO" id="GO:0046872">
    <property type="term" value="F:metal ion binding"/>
    <property type="evidence" value="ECO:0007669"/>
    <property type="project" value="UniProtKB-KW"/>
</dbReference>
<dbReference type="InParanoid" id="A0A409VBH3"/>
<keyword evidence="11" id="KW-0460">Magnesium</keyword>
<gene>
    <name evidence="14" type="ORF">CVT26_002224</name>
</gene>
<organism evidence="14 15">
    <name type="scientific">Gymnopilus dilepis</name>
    <dbReference type="NCBI Taxonomy" id="231916"/>
    <lineage>
        <taxon>Eukaryota</taxon>
        <taxon>Fungi</taxon>
        <taxon>Dikarya</taxon>
        <taxon>Basidiomycota</taxon>
        <taxon>Agaricomycotina</taxon>
        <taxon>Agaricomycetes</taxon>
        <taxon>Agaricomycetidae</taxon>
        <taxon>Agaricales</taxon>
        <taxon>Agaricineae</taxon>
        <taxon>Hymenogastraceae</taxon>
        <taxon>Gymnopilus</taxon>
    </lineage>
</organism>
<comment type="function">
    <text evidence="3">Endonuclease that specifically degrades the RNA of RNA-DNA hybrids.</text>
</comment>
<feature type="region of interest" description="Disordered" evidence="12">
    <location>
        <begin position="53"/>
        <end position="82"/>
    </location>
</feature>
<proteinExistence type="inferred from homology"/>
<dbReference type="PROSITE" id="PS50879">
    <property type="entry name" value="RNASE_H_1"/>
    <property type="match status" value="1"/>
</dbReference>
<dbReference type="GO" id="GO:0004523">
    <property type="term" value="F:RNA-DNA hybrid ribonuclease activity"/>
    <property type="evidence" value="ECO:0007669"/>
    <property type="project" value="UniProtKB-EC"/>
</dbReference>
<protein>
    <recommendedName>
        <fullName evidence="6">Ribonuclease H</fullName>
        <ecNumber evidence="5">3.1.26.4</ecNumber>
    </recommendedName>
</protein>
<evidence type="ECO:0000256" key="7">
    <source>
        <dbReference type="ARBA" id="ARBA00022722"/>
    </source>
</evidence>
<dbReference type="InterPro" id="IPR009027">
    <property type="entry name" value="Ribosomal_bL9/RNase_H1_N"/>
</dbReference>
<keyword evidence="7" id="KW-0540">Nuclease</keyword>
<dbReference type="CDD" id="cd09280">
    <property type="entry name" value="RNase_HI_eukaryote_like"/>
    <property type="match status" value="1"/>
</dbReference>
<evidence type="ECO:0000256" key="12">
    <source>
        <dbReference type="SAM" id="MobiDB-lite"/>
    </source>
</evidence>
<dbReference type="InterPro" id="IPR037056">
    <property type="entry name" value="RNase_H1_N_sf"/>
</dbReference>
<evidence type="ECO:0000313" key="15">
    <source>
        <dbReference type="Proteomes" id="UP000284706"/>
    </source>
</evidence>
<keyword evidence="8" id="KW-0479">Metal-binding</keyword>
<feature type="domain" description="RNase H type-1" evidence="13">
    <location>
        <begin position="87"/>
        <end position="237"/>
    </location>
</feature>
<evidence type="ECO:0000313" key="14">
    <source>
        <dbReference type="EMBL" id="PPQ64341.1"/>
    </source>
</evidence>
<evidence type="ECO:0000256" key="8">
    <source>
        <dbReference type="ARBA" id="ARBA00022723"/>
    </source>
</evidence>
<sequence length="387" mass="42074">MAPRSKGGLYAVRKGRAPGIYSTWEDCKAQIEGFSGAEYKKFTSSEEANSFMSAGLPRTSAPSLPLDSKPVDSKGKKRAFGPEVSDTTGWDIVYSDGACKGNGKPGSIAGIGVWWGANDPRNLAERCPGDQTNNRAELIAILRVLETTPLTKKPLLIRTDSQYSIKCFKSWIMQWQKKDWKTSAGEHVKNAGIIRCISKQLDIRAKSGQKVVLEYVKGHSGDTGNDGADALANRGALLAEMTERDWKALEEKLDKELTRTPNSGDVSRIAILAPDHLPEDDDMEAPVKVQKISRAESFSTSKFVAQHSISKPPIPSPKESSSLISSDNSSKPSSSQSIVQPSVSPAKSDQLKSIHKPIIPIQAKDVNISEYEGCLLDEDDLADEISD</sequence>
<dbReference type="PANTHER" id="PTHR10642:SF26">
    <property type="entry name" value="RIBONUCLEASE H1"/>
    <property type="match status" value="1"/>
</dbReference>
<name>A0A409VBH3_9AGAR</name>
<comment type="cofactor">
    <cofactor evidence="2">
        <name>Mg(2+)</name>
        <dbReference type="ChEBI" id="CHEBI:18420"/>
    </cofactor>
</comment>
<comment type="similarity">
    <text evidence="4">Belongs to the RNase H family.</text>
</comment>
<dbReference type="InterPro" id="IPR050092">
    <property type="entry name" value="RNase_H"/>
</dbReference>
<dbReference type="OrthoDB" id="245563at2759"/>
<comment type="caution">
    <text evidence="14">The sequence shown here is derived from an EMBL/GenBank/DDBJ whole genome shotgun (WGS) entry which is preliminary data.</text>
</comment>
<keyword evidence="15" id="KW-1185">Reference proteome</keyword>
<dbReference type="SUPFAM" id="SSF53098">
    <property type="entry name" value="Ribonuclease H-like"/>
    <property type="match status" value="1"/>
</dbReference>
<evidence type="ECO:0000256" key="6">
    <source>
        <dbReference type="ARBA" id="ARBA00017721"/>
    </source>
</evidence>
<keyword evidence="9" id="KW-0255">Endonuclease</keyword>
<dbReference type="PANTHER" id="PTHR10642">
    <property type="entry name" value="RIBONUCLEASE H1"/>
    <property type="match status" value="1"/>
</dbReference>
<dbReference type="Gene3D" id="3.40.970.10">
    <property type="entry name" value="Ribonuclease H1, N-terminal domain"/>
    <property type="match status" value="1"/>
</dbReference>
<dbReference type="Gene3D" id="3.30.420.10">
    <property type="entry name" value="Ribonuclease H-like superfamily/Ribonuclease H"/>
    <property type="match status" value="1"/>
</dbReference>
<dbReference type="InterPro" id="IPR002156">
    <property type="entry name" value="RNaseH_domain"/>
</dbReference>
<dbReference type="InterPro" id="IPR011320">
    <property type="entry name" value="RNase_H1_N"/>
</dbReference>